<protein>
    <recommendedName>
        <fullName evidence="4">DUF3618 domain-containing protein</fullName>
    </recommendedName>
</protein>
<evidence type="ECO:0008006" key="4">
    <source>
        <dbReference type="Google" id="ProtNLM"/>
    </source>
</evidence>
<feature type="region of interest" description="Disordered" evidence="1">
    <location>
        <begin position="163"/>
        <end position="213"/>
    </location>
</feature>
<dbReference type="AlphaFoldDB" id="A0A1K1REP1"/>
<dbReference type="InterPro" id="IPR022062">
    <property type="entry name" value="DUF3618"/>
</dbReference>
<keyword evidence="3" id="KW-1185">Reference proteome</keyword>
<organism evidence="2 3">
    <name type="scientific">Amycolatopsis australiensis</name>
    <dbReference type="NCBI Taxonomy" id="546364"/>
    <lineage>
        <taxon>Bacteria</taxon>
        <taxon>Bacillati</taxon>
        <taxon>Actinomycetota</taxon>
        <taxon>Actinomycetes</taxon>
        <taxon>Pseudonocardiales</taxon>
        <taxon>Pseudonocardiaceae</taxon>
        <taxon>Amycolatopsis</taxon>
    </lineage>
</organism>
<dbReference type="Pfam" id="PF12277">
    <property type="entry name" value="DUF3618"/>
    <property type="match status" value="1"/>
</dbReference>
<dbReference type="EMBL" id="FPJG01000006">
    <property type="protein sequence ID" value="SFW70528.1"/>
    <property type="molecule type" value="Genomic_DNA"/>
</dbReference>
<dbReference type="OrthoDB" id="3218417at2"/>
<dbReference type="RefSeq" id="WP_072476967.1">
    <property type="nucleotide sequence ID" value="NZ_FPJG01000006.1"/>
</dbReference>
<sequence length="213" mass="22413">MTEPERLRREIEGTQRNLSTDVNALTEKVSPGRIVERRVGRLRSAIGNARDRVMGTAADHASTAGDKVGSVASTAQDKVGSVASTAQDKVSSAADAVSDAPQQIRRGTQGNPLAAGLIAFGAGWLVSSLLPASEPERRLAGQATDLAREQLAPVAKHAADDLKENLREPVQQAVESVRSEAADSVSTVKEEAQSATGEVTDRAQEAQHNVRSS</sequence>
<evidence type="ECO:0000313" key="2">
    <source>
        <dbReference type="EMBL" id="SFW70528.1"/>
    </source>
</evidence>
<evidence type="ECO:0000256" key="1">
    <source>
        <dbReference type="SAM" id="MobiDB-lite"/>
    </source>
</evidence>
<proteinExistence type="predicted"/>
<dbReference type="STRING" id="546364.SAMN04489730_3124"/>
<gene>
    <name evidence="2" type="ORF">SAMN04489730_3124</name>
</gene>
<reference evidence="3" key="1">
    <citation type="submission" date="2016-11" db="EMBL/GenBank/DDBJ databases">
        <authorList>
            <person name="Varghese N."/>
            <person name="Submissions S."/>
        </authorList>
    </citation>
    <scope>NUCLEOTIDE SEQUENCE [LARGE SCALE GENOMIC DNA]</scope>
    <source>
        <strain evidence="3">DSM 44671</strain>
    </source>
</reference>
<accession>A0A1K1REP1</accession>
<name>A0A1K1REP1_9PSEU</name>
<evidence type="ECO:0000313" key="3">
    <source>
        <dbReference type="Proteomes" id="UP000182740"/>
    </source>
</evidence>
<dbReference type="Proteomes" id="UP000182740">
    <property type="component" value="Unassembled WGS sequence"/>
</dbReference>
<dbReference type="Gene3D" id="1.20.120.20">
    <property type="entry name" value="Apolipoprotein"/>
    <property type="match status" value="2"/>
</dbReference>